<accession>A0A392QWT2</accession>
<feature type="coiled-coil region" evidence="1">
    <location>
        <begin position="92"/>
        <end position="119"/>
    </location>
</feature>
<reference evidence="2 3" key="1">
    <citation type="journal article" date="2018" name="Front. Plant Sci.">
        <title>Red Clover (Trifolium pratense) and Zigzag Clover (T. medium) - A Picture of Genomic Similarities and Differences.</title>
        <authorList>
            <person name="Dluhosova J."/>
            <person name="Istvanek J."/>
            <person name="Nedelnik J."/>
            <person name="Repkova J."/>
        </authorList>
    </citation>
    <scope>NUCLEOTIDE SEQUENCE [LARGE SCALE GENOMIC DNA]</scope>
    <source>
        <strain evidence="3">cv. 10/8</strain>
        <tissue evidence="2">Leaf</tissue>
    </source>
</reference>
<organism evidence="2 3">
    <name type="scientific">Trifolium medium</name>
    <dbReference type="NCBI Taxonomy" id="97028"/>
    <lineage>
        <taxon>Eukaryota</taxon>
        <taxon>Viridiplantae</taxon>
        <taxon>Streptophyta</taxon>
        <taxon>Embryophyta</taxon>
        <taxon>Tracheophyta</taxon>
        <taxon>Spermatophyta</taxon>
        <taxon>Magnoliopsida</taxon>
        <taxon>eudicotyledons</taxon>
        <taxon>Gunneridae</taxon>
        <taxon>Pentapetalae</taxon>
        <taxon>rosids</taxon>
        <taxon>fabids</taxon>
        <taxon>Fabales</taxon>
        <taxon>Fabaceae</taxon>
        <taxon>Papilionoideae</taxon>
        <taxon>50 kb inversion clade</taxon>
        <taxon>NPAAA clade</taxon>
        <taxon>Hologalegina</taxon>
        <taxon>IRL clade</taxon>
        <taxon>Trifolieae</taxon>
        <taxon>Trifolium</taxon>
    </lineage>
</organism>
<protein>
    <submittedName>
        <fullName evidence="2">Uncharacterized protein</fullName>
    </submittedName>
</protein>
<dbReference type="EMBL" id="LXQA010165187">
    <property type="protein sequence ID" value="MCI28352.1"/>
    <property type="molecule type" value="Genomic_DNA"/>
</dbReference>
<evidence type="ECO:0000313" key="2">
    <source>
        <dbReference type="EMBL" id="MCI28352.1"/>
    </source>
</evidence>
<evidence type="ECO:0000256" key="1">
    <source>
        <dbReference type="SAM" id="Coils"/>
    </source>
</evidence>
<dbReference type="Proteomes" id="UP000265520">
    <property type="component" value="Unassembled WGS sequence"/>
</dbReference>
<proteinExistence type="predicted"/>
<evidence type="ECO:0000313" key="3">
    <source>
        <dbReference type="Proteomes" id="UP000265520"/>
    </source>
</evidence>
<sequence>MVDKEYRDLAYCYLDQLLELLEKNTLYDIELTHPKLLSKLIVKLHCHTLGGKWLKDLEDALTLTTGTVQQIQPLTEKLSVVSDNVVYFEKMCNRVMAAISDLKSRQANLEDRLKTVSANLKRKYPFDD</sequence>
<comment type="caution">
    <text evidence="2">The sequence shown here is derived from an EMBL/GenBank/DDBJ whole genome shotgun (WGS) entry which is preliminary data.</text>
</comment>
<keyword evidence="1" id="KW-0175">Coiled coil</keyword>
<dbReference type="AlphaFoldDB" id="A0A392QWT2"/>
<keyword evidence="3" id="KW-1185">Reference proteome</keyword>
<name>A0A392QWT2_9FABA</name>